<keyword evidence="1" id="KW-1133">Transmembrane helix</keyword>
<proteinExistence type="predicted"/>
<gene>
    <name evidence="2" type="ORF">OQ279_10885</name>
</gene>
<feature type="transmembrane region" description="Helical" evidence="1">
    <location>
        <begin position="51"/>
        <end position="69"/>
    </location>
</feature>
<feature type="transmembrane region" description="Helical" evidence="1">
    <location>
        <begin position="26"/>
        <end position="45"/>
    </location>
</feature>
<dbReference type="EMBL" id="JAPJDA010000016">
    <property type="protein sequence ID" value="MCX2838654.1"/>
    <property type="molecule type" value="Genomic_DNA"/>
</dbReference>
<dbReference type="PANTHER" id="PTHR34205">
    <property type="entry name" value="TRANSMEMBRANE PROTEIN"/>
    <property type="match status" value="1"/>
</dbReference>
<dbReference type="Proteomes" id="UP001148482">
    <property type="component" value="Unassembled WGS sequence"/>
</dbReference>
<protein>
    <submittedName>
        <fullName evidence="2">DUF962 domain-containing protein</fullName>
    </submittedName>
</protein>
<accession>A0A9X3I1J1</accession>
<keyword evidence="1" id="KW-0812">Transmembrane</keyword>
<evidence type="ECO:0000256" key="1">
    <source>
        <dbReference type="SAM" id="Phobius"/>
    </source>
</evidence>
<dbReference type="InterPro" id="IPR009305">
    <property type="entry name" value="Mpo1-like"/>
</dbReference>
<comment type="caution">
    <text evidence="2">The sequence shown here is derived from an EMBL/GenBank/DDBJ whole genome shotgun (WGS) entry which is preliminary data.</text>
</comment>
<dbReference type="PANTHER" id="PTHR34205:SF2">
    <property type="entry name" value="DUF962 DOMAIN-CONTAINING PROTEIN"/>
    <property type="match status" value="1"/>
</dbReference>
<dbReference type="Pfam" id="PF06127">
    <property type="entry name" value="Mpo1-like"/>
    <property type="match status" value="1"/>
</dbReference>
<organism evidence="2 3">
    <name type="scientific">Salinimicrobium profundisediminis</name>
    <dbReference type="NCBI Taxonomy" id="2994553"/>
    <lineage>
        <taxon>Bacteria</taxon>
        <taxon>Pseudomonadati</taxon>
        <taxon>Bacteroidota</taxon>
        <taxon>Flavobacteriia</taxon>
        <taxon>Flavobacteriales</taxon>
        <taxon>Flavobacteriaceae</taxon>
        <taxon>Salinimicrobium</taxon>
    </lineage>
</organism>
<name>A0A9X3I1J1_9FLAO</name>
<evidence type="ECO:0000313" key="2">
    <source>
        <dbReference type="EMBL" id="MCX2838654.1"/>
    </source>
</evidence>
<keyword evidence="3" id="KW-1185">Reference proteome</keyword>
<sequence length="108" mass="13012">MAEKITNYSDFYRFYLTEHQNKTSRILHFTGTFLVFVMLFLAIINGWGWEWIFLPLVGYGFAWVGHAFFEKNKPATFKYPFWSLISDFKLFFDILFGRKHFDSRKDQA</sequence>
<dbReference type="RefSeq" id="WP_266069949.1">
    <property type="nucleotide sequence ID" value="NZ_JAPJDA010000016.1"/>
</dbReference>
<evidence type="ECO:0000313" key="3">
    <source>
        <dbReference type="Proteomes" id="UP001148482"/>
    </source>
</evidence>
<keyword evidence="1" id="KW-0472">Membrane</keyword>
<dbReference type="AlphaFoldDB" id="A0A9X3I1J1"/>
<reference evidence="2" key="1">
    <citation type="submission" date="2022-11" db="EMBL/GenBank/DDBJ databases">
        <title>Salinimicrobium profundisediminis sp. nov., isolated from deep-sea sediment of the Mariana Trench.</title>
        <authorList>
            <person name="Fu H."/>
        </authorList>
    </citation>
    <scope>NUCLEOTIDE SEQUENCE</scope>
    <source>
        <strain evidence="2">MT39</strain>
    </source>
</reference>